<dbReference type="Proteomes" id="UP000218811">
    <property type="component" value="Unassembled WGS sequence"/>
</dbReference>
<dbReference type="OrthoDB" id="3147752at2759"/>
<evidence type="ECO:0000256" key="1">
    <source>
        <dbReference type="SAM" id="Coils"/>
    </source>
</evidence>
<keyword evidence="1" id="KW-0175">Coiled coil</keyword>
<proteinExistence type="predicted"/>
<evidence type="ECO:0000313" key="3">
    <source>
        <dbReference type="Proteomes" id="UP000218811"/>
    </source>
</evidence>
<organism evidence="2 3">
    <name type="scientific">Wolfiporia cocos (strain MD-104)</name>
    <name type="common">Brown rot fungus</name>
    <dbReference type="NCBI Taxonomy" id="742152"/>
    <lineage>
        <taxon>Eukaryota</taxon>
        <taxon>Fungi</taxon>
        <taxon>Dikarya</taxon>
        <taxon>Basidiomycota</taxon>
        <taxon>Agaricomycotina</taxon>
        <taxon>Agaricomycetes</taxon>
        <taxon>Polyporales</taxon>
        <taxon>Phaeolaceae</taxon>
        <taxon>Wolfiporia</taxon>
    </lineage>
</organism>
<gene>
    <name evidence="2" type="ORF">WOLCODRAFT_82780</name>
</gene>
<dbReference type="STRING" id="742152.A0A2H3J381"/>
<feature type="coiled-coil region" evidence="1">
    <location>
        <begin position="2"/>
        <end position="75"/>
    </location>
</feature>
<dbReference type="EMBL" id="KB467887">
    <property type="protein sequence ID" value="PCH36692.1"/>
    <property type="molecule type" value="Genomic_DNA"/>
</dbReference>
<name>A0A2H3J381_WOLCO</name>
<keyword evidence="3" id="KW-1185">Reference proteome</keyword>
<sequence length="393" mass="43927">MVEILEEELRETKEQLKEIKQKLRSTDAELRKAADINGILQDQVANERNARDREYQRHRQVVKEHSRTLAKMNEKHENVVDLLETRSAELRVAQTYLTKADNLSDADILRMFEALNSHIYQLSAHLADNIQLDRGSLSTPQTWITEATEILDGVVGAELIQLLAKSPHSELPVCIQFALQSRMVGFANMVISTWNFHDLEHNKLYNDVYMQLRASEDPAVSGRWRALTVTSLRALTLNETTIPRLHDHLAIFITSITLLAGLTAAPVQAHQQIISRYGGELITLVDIMLQLQRAIGEEIISSQINLVVYLSGETFNPEHMEDYNAGGRPCTPRESDARAPVVVLGTMSLGVTRIEKKAMGGNAAGQGTWVSVTLLKPKVVLNTILDELQISGA</sequence>
<accession>A0A2H3J381</accession>
<evidence type="ECO:0000313" key="2">
    <source>
        <dbReference type="EMBL" id="PCH36692.1"/>
    </source>
</evidence>
<dbReference type="OMA" id="ITMEIAG"/>
<protein>
    <submittedName>
        <fullName evidence="2">Uncharacterized protein</fullName>
    </submittedName>
</protein>
<dbReference type="AlphaFoldDB" id="A0A2H3J381"/>
<reference evidence="2 3" key="1">
    <citation type="journal article" date="2012" name="Science">
        <title>The Paleozoic origin of enzymatic lignin decomposition reconstructed from 31 fungal genomes.</title>
        <authorList>
            <person name="Floudas D."/>
            <person name="Binder M."/>
            <person name="Riley R."/>
            <person name="Barry K."/>
            <person name="Blanchette R.A."/>
            <person name="Henrissat B."/>
            <person name="Martinez A.T."/>
            <person name="Otillar R."/>
            <person name="Spatafora J.W."/>
            <person name="Yadav J.S."/>
            <person name="Aerts A."/>
            <person name="Benoit I."/>
            <person name="Boyd A."/>
            <person name="Carlson A."/>
            <person name="Copeland A."/>
            <person name="Coutinho P.M."/>
            <person name="de Vries R.P."/>
            <person name="Ferreira P."/>
            <person name="Findley K."/>
            <person name="Foster B."/>
            <person name="Gaskell J."/>
            <person name="Glotzer D."/>
            <person name="Gorecki P."/>
            <person name="Heitman J."/>
            <person name="Hesse C."/>
            <person name="Hori C."/>
            <person name="Igarashi K."/>
            <person name="Jurgens J.A."/>
            <person name="Kallen N."/>
            <person name="Kersten P."/>
            <person name="Kohler A."/>
            <person name="Kuees U."/>
            <person name="Kumar T.K.A."/>
            <person name="Kuo A."/>
            <person name="LaButti K."/>
            <person name="Larrondo L.F."/>
            <person name="Lindquist E."/>
            <person name="Ling A."/>
            <person name="Lombard V."/>
            <person name="Lucas S."/>
            <person name="Lundell T."/>
            <person name="Martin R."/>
            <person name="McLaughlin D.J."/>
            <person name="Morgenstern I."/>
            <person name="Morin E."/>
            <person name="Murat C."/>
            <person name="Nagy L.G."/>
            <person name="Nolan M."/>
            <person name="Ohm R.A."/>
            <person name="Patyshakuliyeva A."/>
            <person name="Rokas A."/>
            <person name="Ruiz-Duenas F.J."/>
            <person name="Sabat G."/>
            <person name="Salamov A."/>
            <person name="Samejima M."/>
            <person name="Schmutz J."/>
            <person name="Slot J.C."/>
            <person name="St John F."/>
            <person name="Stenlid J."/>
            <person name="Sun H."/>
            <person name="Sun S."/>
            <person name="Syed K."/>
            <person name="Tsang A."/>
            <person name="Wiebenga A."/>
            <person name="Young D."/>
            <person name="Pisabarro A."/>
            <person name="Eastwood D.C."/>
            <person name="Martin F."/>
            <person name="Cullen D."/>
            <person name="Grigoriev I.V."/>
            <person name="Hibbett D.S."/>
        </authorList>
    </citation>
    <scope>NUCLEOTIDE SEQUENCE [LARGE SCALE GENOMIC DNA]</scope>
    <source>
        <strain evidence="2 3">MD-104</strain>
    </source>
</reference>